<name>A0A367XER3_9PROT</name>
<evidence type="ECO:0000313" key="2">
    <source>
        <dbReference type="Proteomes" id="UP000252517"/>
    </source>
</evidence>
<dbReference type="AlphaFoldDB" id="A0A367XER3"/>
<dbReference type="Proteomes" id="UP000252517">
    <property type="component" value="Unassembled WGS sequence"/>
</dbReference>
<reference evidence="1 2" key="1">
    <citation type="submission" date="2014-07" db="EMBL/GenBank/DDBJ databases">
        <title>Draft genome sequence of Thalassospira profundimaris S25-3-2.</title>
        <authorList>
            <person name="Lai Q."/>
            <person name="Shao Z."/>
        </authorList>
    </citation>
    <scope>NUCLEOTIDE SEQUENCE [LARGE SCALE GENOMIC DNA]</scope>
    <source>
        <strain evidence="1 2">S25-3-2</strain>
    </source>
</reference>
<proteinExistence type="predicted"/>
<protein>
    <submittedName>
        <fullName evidence="1">Uncharacterized protein</fullName>
    </submittedName>
</protein>
<sequence length="81" mass="9138">MTSFCPRKPPSAQTDRFFAFNRIFKNATGQGSRQMPETIIYFIINRRAVSMILPFAPPPSRQIVSIENQDNCGLAEGRCSL</sequence>
<comment type="caution">
    <text evidence="1">The sequence shown here is derived from an EMBL/GenBank/DDBJ whole genome shotgun (WGS) entry which is preliminary data.</text>
</comment>
<accession>A0A367XER3</accession>
<gene>
    <name evidence="1" type="ORF">TH25_07995</name>
</gene>
<dbReference type="EMBL" id="JPWH01000005">
    <property type="protein sequence ID" value="RCK51630.1"/>
    <property type="molecule type" value="Genomic_DNA"/>
</dbReference>
<organism evidence="1 2">
    <name type="scientific">Thalassospira profundimaris</name>
    <dbReference type="NCBI Taxonomy" id="502049"/>
    <lineage>
        <taxon>Bacteria</taxon>
        <taxon>Pseudomonadati</taxon>
        <taxon>Pseudomonadota</taxon>
        <taxon>Alphaproteobacteria</taxon>
        <taxon>Rhodospirillales</taxon>
        <taxon>Thalassospiraceae</taxon>
        <taxon>Thalassospira</taxon>
    </lineage>
</organism>
<evidence type="ECO:0000313" key="1">
    <source>
        <dbReference type="EMBL" id="RCK51630.1"/>
    </source>
</evidence>